<accession>A0A022W0C7</accession>
<reference evidence="1" key="1">
    <citation type="submission" date="2014-02" db="EMBL/GenBank/DDBJ databases">
        <title>The Genome Sequence of Trichophyton rubrum (morphotype fischeri) CBS 288.86.</title>
        <authorList>
            <consortium name="The Broad Institute Genomics Platform"/>
            <person name="Cuomo C.A."/>
            <person name="White T.C."/>
            <person name="Graser Y."/>
            <person name="Martinez-Rossi N."/>
            <person name="Heitman J."/>
            <person name="Young S.K."/>
            <person name="Zeng Q."/>
            <person name="Gargeya S."/>
            <person name="Abouelleil A."/>
            <person name="Alvarado L."/>
            <person name="Chapman S.B."/>
            <person name="Gainer-Dewar J."/>
            <person name="Goldberg J."/>
            <person name="Griggs A."/>
            <person name="Gujja S."/>
            <person name="Hansen M."/>
            <person name="Howarth C."/>
            <person name="Imamovic A."/>
            <person name="Larimer J."/>
            <person name="Martinez D."/>
            <person name="Murphy C."/>
            <person name="Pearson M.D."/>
            <person name="Persinoti G."/>
            <person name="Poon T."/>
            <person name="Priest M."/>
            <person name="Roberts A.D."/>
            <person name="Saif S."/>
            <person name="Shea T.D."/>
            <person name="Sykes S.N."/>
            <person name="Wortman J."/>
            <person name="Nusbaum C."/>
            <person name="Birren B."/>
        </authorList>
    </citation>
    <scope>NUCLEOTIDE SEQUENCE [LARGE SCALE GENOMIC DNA]</scope>
    <source>
        <strain evidence="1">CBS 288.86</strain>
    </source>
</reference>
<organism evidence="1">
    <name type="scientific">Trichophyton rubrum CBS 288.86</name>
    <dbReference type="NCBI Taxonomy" id="1215330"/>
    <lineage>
        <taxon>Eukaryota</taxon>
        <taxon>Fungi</taxon>
        <taxon>Dikarya</taxon>
        <taxon>Ascomycota</taxon>
        <taxon>Pezizomycotina</taxon>
        <taxon>Eurotiomycetes</taxon>
        <taxon>Eurotiomycetidae</taxon>
        <taxon>Onygenales</taxon>
        <taxon>Arthrodermataceae</taxon>
        <taxon>Trichophyton</taxon>
    </lineage>
</organism>
<gene>
    <name evidence="1" type="ORF">H103_04976</name>
</gene>
<proteinExistence type="predicted"/>
<dbReference type="AlphaFoldDB" id="A0A022W0C7"/>
<name>A0A022W0C7_TRIRU</name>
<protein>
    <submittedName>
        <fullName evidence="1">Uncharacterized protein</fullName>
    </submittedName>
</protein>
<dbReference type="HOGENOM" id="CLU_2387739_0_0_1"/>
<dbReference type="EMBL" id="KK207862">
    <property type="protein sequence ID" value="EZF51821.1"/>
    <property type="molecule type" value="Genomic_DNA"/>
</dbReference>
<evidence type="ECO:0000313" key="1">
    <source>
        <dbReference type="EMBL" id="EZF51821.1"/>
    </source>
</evidence>
<dbReference type="Proteomes" id="UP000023758">
    <property type="component" value="Unassembled WGS sequence"/>
</dbReference>
<sequence>MTRTLMLSMIRGKSADNVLPYYSLIPSTITHGLSELDCAMGRGAVQDLRRYQHLLLLRYKRSSVADKAQRISTILDKKAPYVRWDTTTPPMHRR</sequence>